<keyword evidence="1" id="KW-0732">Signal</keyword>
<name>A0A1Z3N7F8_BDEBC</name>
<evidence type="ECO:0000313" key="2">
    <source>
        <dbReference type="EMBL" id="ASD63410.1"/>
    </source>
</evidence>
<protein>
    <submittedName>
        <fullName evidence="2">Uncharacterized protein</fullName>
    </submittedName>
</protein>
<dbReference type="RefSeq" id="WP_088564949.1">
    <property type="nucleotide sequence ID" value="NZ_JBLUNS010000001.1"/>
</dbReference>
<organism evidence="2 3">
    <name type="scientific">Bdellovibrio bacteriovorus</name>
    <dbReference type="NCBI Taxonomy" id="959"/>
    <lineage>
        <taxon>Bacteria</taxon>
        <taxon>Pseudomonadati</taxon>
        <taxon>Bdellovibrionota</taxon>
        <taxon>Bdellovibrionia</taxon>
        <taxon>Bdellovibrionales</taxon>
        <taxon>Pseudobdellovibrionaceae</taxon>
        <taxon>Bdellovibrio</taxon>
    </lineage>
</organism>
<gene>
    <name evidence="2" type="ORF">B9G79_07400</name>
</gene>
<proteinExistence type="predicted"/>
<accession>A0A1Z3N7F8</accession>
<reference evidence="2 3" key="1">
    <citation type="submission" date="2017-04" db="EMBL/GenBank/DDBJ databases">
        <title>Whole genome sequence of Bdellovibrio bacteriovorus strain SSB218315.</title>
        <authorList>
            <person name="Oyedara O."/>
            <person name="Rodriguez-Perez M.A."/>
        </authorList>
    </citation>
    <scope>NUCLEOTIDE SEQUENCE [LARGE SCALE GENOMIC DNA]</scope>
    <source>
        <strain evidence="2 3">SSB218315</strain>
    </source>
</reference>
<dbReference type="EMBL" id="CP020946">
    <property type="protein sequence ID" value="ASD63410.1"/>
    <property type="molecule type" value="Genomic_DNA"/>
</dbReference>
<dbReference type="OrthoDB" id="5288969at2"/>
<sequence>MLRLVLVLTTCFVSFMAQASSSMDEEVPIILREPAMEMPKPMAEARGRIDSFIDNKTLRVITTASDWYIGEMVAIESQTPSVGIVGFVEVTGIENKQDGTYELICELQRQSRMNFIQIGDQVMHLDLSSENNRYKGTTDLIIKKGTKETSSKYKPLFTQGIAVGETAETLWEDEFLITWFGQVNYGWKEWLTVSSIIPADILGAYNATIKSRLYQSASNNFAGGLNFARIPNENRSTLNLNIYWDSISSESVVSHTLLSVALFSFEDAANTTAIKSLGTSSFQTGYEFILDNWDRVLLGPSYNFESKAVGGYLSYVKIWDQFHLSFSLNSTDITSLKYAPEDGYYLLFDAYWRF</sequence>
<dbReference type="Proteomes" id="UP000197003">
    <property type="component" value="Chromosome"/>
</dbReference>
<feature type="signal peptide" evidence="1">
    <location>
        <begin position="1"/>
        <end position="19"/>
    </location>
</feature>
<evidence type="ECO:0000313" key="3">
    <source>
        <dbReference type="Proteomes" id="UP000197003"/>
    </source>
</evidence>
<dbReference type="AlphaFoldDB" id="A0A1Z3N7F8"/>
<evidence type="ECO:0000256" key="1">
    <source>
        <dbReference type="SAM" id="SignalP"/>
    </source>
</evidence>
<feature type="chain" id="PRO_5012261085" evidence="1">
    <location>
        <begin position="20"/>
        <end position="354"/>
    </location>
</feature>